<comment type="caution">
    <text evidence="2">The sequence shown here is derived from an EMBL/GenBank/DDBJ whole genome shotgun (WGS) entry which is preliminary data.</text>
</comment>
<protein>
    <recommendedName>
        <fullName evidence="1">RNA ligase domain-containing protein</fullName>
    </recommendedName>
</protein>
<organism evidence="2 3">
    <name type="scientific">Pholiota conissans</name>
    <dbReference type="NCBI Taxonomy" id="109636"/>
    <lineage>
        <taxon>Eukaryota</taxon>
        <taxon>Fungi</taxon>
        <taxon>Dikarya</taxon>
        <taxon>Basidiomycota</taxon>
        <taxon>Agaricomycotina</taxon>
        <taxon>Agaricomycetes</taxon>
        <taxon>Agaricomycetidae</taxon>
        <taxon>Agaricales</taxon>
        <taxon>Agaricineae</taxon>
        <taxon>Strophariaceae</taxon>
        <taxon>Pholiota</taxon>
    </lineage>
</organism>
<dbReference type="AlphaFoldDB" id="A0A9P5YYH7"/>
<dbReference type="Gene3D" id="3.30.470.30">
    <property type="entry name" value="DNA ligase/mRNA capping enzyme"/>
    <property type="match status" value="1"/>
</dbReference>
<reference evidence="2" key="1">
    <citation type="submission" date="2020-11" db="EMBL/GenBank/DDBJ databases">
        <authorList>
            <consortium name="DOE Joint Genome Institute"/>
            <person name="Ahrendt S."/>
            <person name="Riley R."/>
            <person name="Andreopoulos W."/>
            <person name="Labutti K."/>
            <person name="Pangilinan J."/>
            <person name="Ruiz-Duenas F.J."/>
            <person name="Barrasa J.M."/>
            <person name="Sanchez-Garcia M."/>
            <person name="Camarero S."/>
            <person name="Miyauchi S."/>
            <person name="Serrano A."/>
            <person name="Linde D."/>
            <person name="Babiker R."/>
            <person name="Drula E."/>
            <person name="Ayuso-Fernandez I."/>
            <person name="Pacheco R."/>
            <person name="Padilla G."/>
            <person name="Ferreira P."/>
            <person name="Barriuso J."/>
            <person name="Kellner H."/>
            <person name="Castanera R."/>
            <person name="Alfaro M."/>
            <person name="Ramirez L."/>
            <person name="Pisabarro A.G."/>
            <person name="Kuo A."/>
            <person name="Tritt A."/>
            <person name="Lipzen A."/>
            <person name="He G."/>
            <person name="Yan M."/>
            <person name="Ng V."/>
            <person name="Cullen D."/>
            <person name="Martin F."/>
            <person name="Rosso M.-N."/>
            <person name="Henrissat B."/>
            <person name="Hibbett D."/>
            <person name="Martinez A.T."/>
            <person name="Grigoriev I.V."/>
        </authorList>
    </citation>
    <scope>NUCLEOTIDE SEQUENCE</scope>
    <source>
        <strain evidence="2">CIRM-BRFM 674</strain>
    </source>
</reference>
<evidence type="ECO:0000313" key="3">
    <source>
        <dbReference type="Proteomes" id="UP000807469"/>
    </source>
</evidence>
<dbReference type="InterPro" id="IPR021122">
    <property type="entry name" value="RNA_ligase_dom_REL/Rnl2"/>
</dbReference>
<evidence type="ECO:0000313" key="2">
    <source>
        <dbReference type="EMBL" id="KAF9478077.1"/>
    </source>
</evidence>
<dbReference type="EMBL" id="MU155243">
    <property type="protein sequence ID" value="KAF9478077.1"/>
    <property type="molecule type" value="Genomic_DNA"/>
</dbReference>
<keyword evidence="3" id="KW-1185">Reference proteome</keyword>
<proteinExistence type="predicted"/>
<feature type="domain" description="RNA ligase" evidence="1">
    <location>
        <begin position="8"/>
        <end position="136"/>
    </location>
</feature>
<name>A0A9P5YYH7_9AGAR</name>
<dbReference type="OrthoDB" id="432447at2759"/>
<dbReference type="Proteomes" id="UP000807469">
    <property type="component" value="Unassembled WGS sequence"/>
</dbReference>
<evidence type="ECO:0000259" key="1">
    <source>
        <dbReference type="Pfam" id="PF09414"/>
    </source>
</evidence>
<sequence>MQTRVISRSWGYGVEQHEDELRSILNHDAYFPERYILCGEWMFATYSISYSVLPDYFIAYDIFDRALQSWADTKTLHALLEGTTIASVPILYEGSMPSEAELLTMIQSGSRVYDGRVEGVYVKVEANGRIKSRGKVVRSDFIAGNEHWTRGGLRQNNLRLQNDTDIV</sequence>
<dbReference type="SUPFAM" id="SSF56091">
    <property type="entry name" value="DNA ligase/mRNA capping enzyme, catalytic domain"/>
    <property type="match status" value="1"/>
</dbReference>
<dbReference type="Pfam" id="PF09414">
    <property type="entry name" value="RNA_ligase"/>
    <property type="match status" value="1"/>
</dbReference>
<gene>
    <name evidence="2" type="ORF">BDN70DRAFT_922155</name>
</gene>
<dbReference type="PANTHER" id="PTHR43883">
    <property type="entry name" value="SLR0207 PROTEIN"/>
    <property type="match status" value="1"/>
</dbReference>
<accession>A0A9P5YYH7</accession>
<dbReference type="PANTHER" id="PTHR43883:SF1">
    <property type="entry name" value="GLUCONOKINASE"/>
    <property type="match status" value="1"/>
</dbReference>
<dbReference type="InterPro" id="IPR052732">
    <property type="entry name" value="Cell-binding_unc_protein"/>
</dbReference>